<dbReference type="RefSeq" id="WP_282335085.1">
    <property type="nucleotide sequence ID" value="NZ_JASBRG010000007.1"/>
</dbReference>
<keyword evidence="4" id="KW-1185">Reference proteome</keyword>
<evidence type="ECO:0000259" key="2">
    <source>
        <dbReference type="PROSITE" id="PS51352"/>
    </source>
</evidence>
<dbReference type="EMBL" id="JASBRG010000007">
    <property type="protein sequence ID" value="MDI3320983.1"/>
    <property type="molecule type" value="Genomic_DNA"/>
</dbReference>
<name>A0ABT6REN2_9BACT</name>
<dbReference type="Pfam" id="PF00578">
    <property type="entry name" value="AhpC-TSA"/>
    <property type="match status" value="1"/>
</dbReference>
<accession>A0ABT6REN2</accession>
<dbReference type="CDD" id="cd02966">
    <property type="entry name" value="TlpA_like_family"/>
    <property type="match status" value="1"/>
</dbReference>
<evidence type="ECO:0000313" key="4">
    <source>
        <dbReference type="Proteomes" id="UP001226434"/>
    </source>
</evidence>
<evidence type="ECO:0000313" key="3">
    <source>
        <dbReference type="EMBL" id="MDI3320983.1"/>
    </source>
</evidence>
<keyword evidence="1" id="KW-0676">Redox-active center</keyword>
<sequence>MIAQTSSPTLTVGDAAPAFKVSTWLKGDSTKGVERGKITIVEFWATWCGPCLANIPHLSRVASEYKDKNVNVFAISVKERNTTDADSLRRFIKGPKGQSMHYNVGADDAEQYMAKNWLAPVGQGGIPFAMVIDQQGKIAWMGHPAIIDSPLAKIVSGRWDISTALSDLKNSKRVAKIDNDMIPRLNDLAAKKDYNEMLRVVDSALAKEPSLIKQFATPHFKFLGLLHTDPEASVTFARNLWATVDFPDWKSVSDIVWYEVDKKKSHYLHQFIYWQPMLCRLRSIIIPGA</sequence>
<dbReference type="PROSITE" id="PS00194">
    <property type="entry name" value="THIOREDOXIN_1"/>
    <property type="match status" value="1"/>
</dbReference>
<dbReference type="InterPro" id="IPR050553">
    <property type="entry name" value="Thioredoxin_ResA/DsbE_sf"/>
</dbReference>
<dbReference type="PANTHER" id="PTHR42852:SF13">
    <property type="entry name" value="PROTEIN DIPZ"/>
    <property type="match status" value="1"/>
</dbReference>
<organism evidence="3 4">
    <name type="scientific">Pinibacter soli</name>
    <dbReference type="NCBI Taxonomy" id="3044211"/>
    <lineage>
        <taxon>Bacteria</taxon>
        <taxon>Pseudomonadati</taxon>
        <taxon>Bacteroidota</taxon>
        <taxon>Chitinophagia</taxon>
        <taxon>Chitinophagales</taxon>
        <taxon>Chitinophagaceae</taxon>
        <taxon>Pinibacter</taxon>
    </lineage>
</organism>
<dbReference type="InterPro" id="IPR017937">
    <property type="entry name" value="Thioredoxin_CS"/>
</dbReference>
<dbReference type="Proteomes" id="UP001226434">
    <property type="component" value="Unassembled WGS sequence"/>
</dbReference>
<reference evidence="3 4" key="1">
    <citation type="submission" date="2023-05" db="EMBL/GenBank/DDBJ databases">
        <title>Genome sequence of Pinibacter sp. MAH-24.</title>
        <authorList>
            <person name="Huq M.A."/>
        </authorList>
    </citation>
    <scope>NUCLEOTIDE SEQUENCE [LARGE SCALE GENOMIC DNA]</scope>
    <source>
        <strain evidence="3 4">MAH-24</strain>
    </source>
</reference>
<evidence type="ECO:0000256" key="1">
    <source>
        <dbReference type="ARBA" id="ARBA00023284"/>
    </source>
</evidence>
<comment type="caution">
    <text evidence="3">The sequence shown here is derived from an EMBL/GenBank/DDBJ whole genome shotgun (WGS) entry which is preliminary data.</text>
</comment>
<dbReference type="Gene3D" id="3.40.30.10">
    <property type="entry name" value="Glutaredoxin"/>
    <property type="match status" value="1"/>
</dbReference>
<feature type="domain" description="Thioredoxin" evidence="2">
    <location>
        <begin position="10"/>
        <end position="166"/>
    </location>
</feature>
<gene>
    <name evidence="3" type="ORF">QJ048_14420</name>
</gene>
<dbReference type="InterPro" id="IPR013766">
    <property type="entry name" value="Thioredoxin_domain"/>
</dbReference>
<dbReference type="PROSITE" id="PS51352">
    <property type="entry name" value="THIOREDOXIN_2"/>
    <property type="match status" value="1"/>
</dbReference>
<dbReference type="PANTHER" id="PTHR42852">
    <property type="entry name" value="THIOL:DISULFIDE INTERCHANGE PROTEIN DSBE"/>
    <property type="match status" value="1"/>
</dbReference>
<dbReference type="InterPro" id="IPR036249">
    <property type="entry name" value="Thioredoxin-like_sf"/>
</dbReference>
<protein>
    <submittedName>
        <fullName evidence="3">TlpA disulfide reductase family protein</fullName>
    </submittedName>
</protein>
<dbReference type="InterPro" id="IPR000866">
    <property type="entry name" value="AhpC/TSA"/>
</dbReference>
<dbReference type="SUPFAM" id="SSF52833">
    <property type="entry name" value="Thioredoxin-like"/>
    <property type="match status" value="1"/>
</dbReference>
<proteinExistence type="predicted"/>